<comment type="subcellular location">
    <subcellularLocation>
        <location evidence="2 12">Cytoplasm</location>
    </subcellularLocation>
</comment>
<feature type="binding site" evidence="12 14">
    <location>
        <begin position="373"/>
        <end position="376"/>
    </location>
    <ligand>
        <name>ATP</name>
        <dbReference type="ChEBI" id="CHEBI:30616"/>
    </ligand>
</feature>
<dbReference type="GO" id="GO:0005829">
    <property type="term" value="C:cytosol"/>
    <property type="evidence" value="ECO:0007669"/>
    <property type="project" value="TreeGrafter"/>
</dbReference>
<protein>
    <recommendedName>
        <fullName evidence="5 12">Phosphoglycerate kinase</fullName>
        <ecNumber evidence="4 12">2.7.2.3</ecNumber>
    </recommendedName>
</protein>
<dbReference type="PROSITE" id="PS00111">
    <property type="entry name" value="PGLYCERATE_KINASE"/>
    <property type="match status" value="1"/>
</dbReference>
<comment type="similarity">
    <text evidence="12 15">Belongs to the phosphoglycerate kinase family.</text>
</comment>
<gene>
    <name evidence="12 16" type="primary">pgk</name>
    <name evidence="16" type="ORF">SLY_0298</name>
</gene>
<reference evidence="16 17" key="1">
    <citation type="journal article" date="2013" name="BMC Genomics">
        <title>Comparison of the complete genome sequence of two closely related isolates of 'Candidatus Phytoplasma australiense' reveals genome plasticity.</title>
        <authorList>
            <person name="Andersen M.T."/>
            <person name="Liefting L.W."/>
            <person name="Havukkala I."/>
            <person name="Beever R.E."/>
        </authorList>
    </citation>
    <scope>NUCLEOTIDE SEQUENCE [LARGE SCALE GENOMIC DNA]</scope>
    <source>
        <strain evidence="16 17">NZSb11</strain>
    </source>
</reference>
<evidence type="ECO:0000256" key="6">
    <source>
        <dbReference type="ARBA" id="ARBA00022490"/>
    </source>
</evidence>
<dbReference type="EMBL" id="CP002548">
    <property type="protein sequence ID" value="AGL90220.1"/>
    <property type="molecule type" value="Genomic_DNA"/>
</dbReference>
<dbReference type="FunFam" id="3.40.50.1260:FF:000007">
    <property type="entry name" value="Phosphoglycerate kinase"/>
    <property type="match status" value="1"/>
</dbReference>
<dbReference type="GO" id="GO:0006094">
    <property type="term" value="P:gluconeogenesis"/>
    <property type="evidence" value="ECO:0007669"/>
    <property type="project" value="TreeGrafter"/>
</dbReference>
<feature type="binding site" evidence="12 14">
    <location>
        <position position="225"/>
    </location>
    <ligand>
        <name>ATP</name>
        <dbReference type="ChEBI" id="CHEBI:30616"/>
    </ligand>
</feature>
<dbReference type="PANTHER" id="PTHR11406:SF23">
    <property type="entry name" value="PHOSPHOGLYCERATE KINASE 1, CHLOROPLASTIC-RELATED"/>
    <property type="match status" value="1"/>
</dbReference>
<evidence type="ECO:0000256" key="4">
    <source>
        <dbReference type="ARBA" id="ARBA00013061"/>
    </source>
</evidence>
<dbReference type="GO" id="GO:0006096">
    <property type="term" value="P:glycolytic process"/>
    <property type="evidence" value="ECO:0007669"/>
    <property type="project" value="UniProtKB-UniRule"/>
</dbReference>
<dbReference type="PATRIC" id="fig|980422.3.peg.278"/>
<evidence type="ECO:0000256" key="15">
    <source>
        <dbReference type="RuleBase" id="RU000532"/>
    </source>
</evidence>
<keyword evidence="11 12" id="KW-0324">Glycolysis</keyword>
<evidence type="ECO:0000256" key="13">
    <source>
        <dbReference type="PIRSR" id="PIRSR000724-1"/>
    </source>
</evidence>
<dbReference type="PANTHER" id="PTHR11406">
    <property type="entry name" value="PHOSPHOGLYCERATE KINASE"/>
    <property type="match status" value="1"/>
</dbReference>
<comment type="pathway">
    <text evidence="3 12">Carbohydrate degradation; glycolysis; pyruvate from D-glyceraldehyde 3-phosphate: step 2/5.</text>
</comment>
<evidence type="ECO:0000256" key="9">
    <source>
        <dbReference type="ARBA" id="ARBA00022777"/>
    </source>
</evidence>
<dbReference type="KEGG" id="nzs:SLY_0298"/>
<evidence type="ECO:0000313" key="17">
    <source>
        <dbReference type="Proteomes" id="UP000013941"/>
    </source>
</evidence>
<accession>R4RLK8</accession>
<dbReference type="Gene3D" id="3.40.50.1260">
    <property type="entry name" value="Phosphoglycerate kinase, N-terminal domain"/>
    <property type="match status" value="2"/>
</dbReference>
<dbReference type="InterPro" id="IPR015824">
    <property type="entry name" value="Phosphoglycerate_kinase_N"/>
</dbReference>
<evidence type="ECO:0000256" key="5">
    <source>
        <dbReference type="ARBA" id="ARBA00016471"/>
    </source>
</evidence>
<feature type="binding site" evidence="13">
    <location>
        <position position="137"/>
    </location>
    <ligand>
        <name>(2R)-3-phosphoglycerate</name>
        <dbReference type="ChEBI" id="CHEBI:58272"/>
    </ligand>
</feature>
<dbReference type="InterPro" id="IPR015911">
    <property type="entry name" value="Phosphoglycerate_kinase_CS"/>
</dbReference>
<keyword evidence="9 12" id="KW-0418">Kinase</keyword>
<feature type="binding site" evidence="12 13">
    <location>
        <begin position="77"/>
        <end position="80"/>
    </location>
    <ligand>
        <name>substrate</name>
    </ligand>
</feature>
<sequence length="420" mass="46528">MVPSTKLKIKKIKIKGIIVMKNQLTNLKIENKKVLLRADLNVPLENNVITDDNRIKAILPTLQYLIEKKAKIIVLSHLGRIKEESQKAHFSLKSVADKLSFYLKQKVVFVPATKGRLVEDAINKLIPGEVIMLENTRFEDLDNKAESKNNPQLGQYWASLGDVFVNDAFGTCHRTHASNVGIANNIKEKCFGFLVEKEINFIQKIISNPQRPLIAILGGSKVSDKIELIKNMLKKVDFLLIGGGMSYTFLKTQGFEVGTSLLEADKIPLVKDLLSSPEAKKIILPKDFVCGKEFSPNTESAIYKCFNIPNNFMGMDIGPETIQLFKHYLTKAKTIVWNGPVGVFEFEKFSHGTKSIAQIISSLLSSTTTIIGGGDSAAAVFKFGLEKHFSHISTGGGAFLEFLEGKPMPGLACIQDIKES</sequence>
<dbReference type="GO" id="GO:0004618">
    <property type="term" value="F:phosphoglycerate kinase activity"/>
    <property type="evidence" value="ECO:0007669"/>
    <property type="project" value="UniProtKB-UniRule"/>
</dbReference>
<keyword evidence="6 12" id="KW-0963">Cytoplasm</keyword>
<feature type="binding site" evidence="12 13">
    <location>
        <begin position="39"/>
        <end position="41"/>
    </location>
    <ligand>
        <name>substrate</name>
    </ligand>
</feature>
<dbReference type="GO" id="GO:0043531">
    <property type="term" value="F:ADP binding"/>
    <property type="evidence" value="ECO:0007669"/>
    <property type="project" value="TreeGrafter"/>
</dbReference>
<evidence type="ECO:0000256" key="7">
    <source>
        <dbReference type="ARBA" id="ARBA00022679"/>
    </source>
</evidence>
<dbReference type="AlphaFoldDB" id="R4RLK8"/>
<name>R4RLK8_PHYAS</name>
<dbReference type="GO" id="GO:0005524">
    <property type="term" value="F:ATP binding"/>
    <property type="evidence" value="ECO:0007669"/>
    <property type="project" value="UniProtKB-KW"/>
</dbReference>
<comment type="catalytic activity">
    <reaction evidence="1 12 15">
        <text>(2R)-3-phosphoglycerate + ATP = (2R)-3-phospho-glyceroyl phosphate + ADP</text>
        <dbReference type="Rhea" id="RHEA:14801"/>
        <dbReference type="ChEBI" id="CHEBI:30616"/>
        <dbReference type="ChEBI" id="CHEBI:57604"/>
        <dbReference type="ChEBI" id="CHEBI:58272"/>
        <dbReference type="ChEBI" id="CHEBI:456216"/>
        <dbReference type="EC" id="2.7.2.3"/>
    </reaction>
</comment>
<dbReference type="SUPFAM" id="SSF53748">
    <property type="entry name" value="Phosphoglycerate kinase"/>
    <property type="match status" value="1"/>
</dbReference>
<feature type="binding site" evidence="12">
    <location>
        <position position="54"/>
    </location>
    <ligand>
        <name>substrate</name>
    </ligand>
</feature>
<dbReference type="FunFam" id="3.40.50.1260:FF:000008">
    <property type="entry name" value="Phosphoglycerate kinase"/>
    <property type="match status" value="1"/>
</dbReference>
<feature type="binding site" evidence="12 14">
    <location>
        <position position="345"/>
    </location>
    <ligand>
        <name>ATP</name>
        <dbReference type="ChEBI" id="CHEBI:30616"/>
    </ligand>
</feature>
<dbReference type="HOGENOM" id="CLU_025427_0_2_14"/>
<keyword evidence="17" id="KW-1185">Reference proteome</keyword>
<dbReference type="UniPathway" id="UPA00109">
    <property type="reaction ID" value="UER00185"/>
</dbReference>
<keyword evidence="10 12" id="KW-0067">ATP-binding</keyword>
<feature type="binding site" evidence="13">
    <location>
        <position position="54"/>
    </location>
    <ligand>
        <name>(2R)-3-phosphoglycerate</name>
        <dbReference type="ChEBI" id="CHEBI:58272"/>
    </ligand>
</feature>
<dbReference type="Proteomes" id="UP000013941">
    <property type="component" value="Chromosome"/>
</dbReference>
<evidence type="ECO:0000256" key="2">
    <source>
        <dbReference type="ARBA" id="ARBA00004496"/>
    </source>
</evidence>
<dbReference type="PIRSF" id="PIRSF000724">
    <property type="entry name" value="Pgk"/>
    <property type="match status" value="1"/>
</dbReference>
<dbReference type="Pfam" id="PF00162">
    <property type="entry name" value="PGK"/>
    <property type="match status" value="1"/>
</dbReference>
<evidence type="ECO:0000256" key="10">
    <source>
        <dbReference type="ARBA" id="ARBA00022840"/>
    </source>
</evidence>
<feature type="binding site" evidence="13">
    <location>
        <position position="174"/>
    </location>
    <ligand>
        <name>(2R)-3-phosphoglycerate</name>
        <dbReference type="ChEBI" id="CHEBI:58272"/>
    </ligand>
</feature>
<organism evidence="16 17">
    <name type="scientific">Strawberry lethal yellows phytoplasma (CPA) str. NZSb11</name>
    <dbReference type="NCBI Taxonomy" id="980422"/>
    <lineage>
        <taxon>Bacteria</taxon>
        <taxon>Bacillati</taxon>
        <taxon>Mycoplasmatota</taxon>
        <taxon>Mollicutes</taxon>
        <taxon>Acholeplasmatales</taxon>
        <taxon>Acholeplasmataceae</taxon>
        <taxon>Candidatus Phytoplasma</taxon>
        <taxon>16SrXII (Stolbur group)</taxon>
    </lineage>
</organism>
<feature type="binding site" evidence="12 14">
    <location>
        <position position="314"/>
    </location>
    <ligand>
        <name>ATP</name>
        <dbReference type="ChEBI" id="CHEBI:30616"/>
    </ligand>
</feature>
<dbReference type="CDD" id="cd00318">
    <property type="entry name" value="Phosphoglycerate_kinase"/>
    <property type="match status" value="1"/>
</dbReference>
<keyword evidence="7 12" id="KW-0808">Transferase</keyword>
<evidence type="ECO:0000313" key="16">
    <source>
        <dbReference type="EMBL" id="AGL90220.1"/>
    </source>
</evidence>
<evidence type="ECO:0000256" key="12">
    <source>
        <dbReference type="HAMAP-Rule" id="MF_00145"/>
    </source>
</evidence>
<dbReference type="EC" id="2.7.2.3" evidence="4 12"/>
<dbReference type="HAMAP" id="MF_00145">
    <property type="entry name" value="Phosphoglyc_kinase"/>
    <property type="match status" value="1"/>
</dbReference>
<evidence type="ECO:0000256" key="1">
    <source>
        <dbReference type="ARBA" id="ARBA00000642"/>
    </source>
</evidence>
<evidence type="ECO:0000256" key="3">
    <source>
        <dbReference type="ARBA" id="ARBA00004838"/>
    </source>
</evidence>
<proteinExistence type="inferred from homology"/>
<keyword evidence="8 12" id="KW-0547">Nucleotide-binding</keyword>
<feature type="binding site" evidence="12">
    <location>
        <position position="137"/>
    </location>
    <ligand>
        <name>substrate</name>
    </ligand>
</feature>
<evidence type="ECO:0000256" key="8">
    <source>
        <dbReference type="ARBA" id="ARBA00022741"/>
    </source>
</evidence>
<evidence type="ECO:0000256" key="11">
    <source>
        <dbReference type="ARBA" id="ARBA00023152"/>
    </source>
</evidence>
<dbReference type="InterPro" id="IPR001576">
    <property type="entry name" value="Phosphoglycerate_kinase"/>
</dbReference>
<dbReference type="InterPro" id="IPR036043">
    <property type="entry name" value="Phosphoglycerate_kinase_sf"/>
</dbReference>
<feature type="binding site" evidence="12">
    <location>
        <position position="174"/>
    </location>
    <ligand>
        <name>substrate</name>
    </ligand>
</feature>
<dbReference type="PRINTS" id="PR00477">
    <property type="entry name" value="PHGLYCKINASE"/>
</dbReference>
<comment type="subunit">
    <text evidence="12">Monomer.</text>
</comment>
<evidence type="ECO:0000256" key="14">
    <source>
        <dbReference type="PIRSR" id="PIRSR000724-2"/>
    </source>
</evidence>